<reference evidence="2 3" key="1">
    <citation type="journal article" date="2010" name="Proc. Natl. Acad. Sci. U.S.A.">
        <title>Insights into evolution of multicellular fungi from the assembled chromosomes of the mushroom Coprinopsis cinerea (Coprinus cinereus).</title>
        <authorList>
            <person name="Stajich J.E."/>
            <person name="Wilke S.K."/>
            <person name="Ahren D."/>
            <person name="Au C.H."/>
            <person name="Birren B.W."/>
            <person name="Borodovsky M."/>
            <person name="Burns C."/>
            <person name="Canback B."/>
            <person name="Casselton L.A."/>
            <person name="Cheng C.K."/>
            <person name="Deng J."/>
            <person name="Dietrich F.S."/>
            <person name="Fargo D.C."/>
            <person name="Farman M.L."/>
            <person name="Gathman A.C."/>
            <person name="Goldberg J."/>
            <person name="Guigo R."/>
            <person name="Hoegger P.J."/>
            <person name="Hooker J.B."/>
            <person name="Huggins A."/>
            <person name="James T.Y."/>
            <person name="Kamada T."/>
            <person name="Kilaru S."/>
            <person name="Kodira C."/>
            <person name="Kues U."/>
            <person name="Kupfer D."/>
            <person name="Kwan H.S."/>
            <person name="Lomsadze A."/>
            <person name="Li W."/>
            <person name="Lilly W.W."/>
            <person name="Ma L.J."/>
            <person name="Mackey A.J."/>
            <person name="Manning G."/>
            <person name="Martin F."/>
            <person name="Muraguchi H."/>
            <person name="Natvig D.O."/>
            <person name="Palmerini H."/>
            <person name="Ramesh M.A."/>
            <person name="Rehmeyer C.J."/>
            <person name="Roe B.A."/>
            <person name="Shenoy N."/>
            <person name="Stanke M."/>
            <person name="Ter-Hovhannisyan V."/>
            <person name="Tunlid A."/>
            <person name="Velagapudi R."/>
            <person name="Vision T.J."/>
            <person name="Zeng Q."/>
            <person name="Zolan M.E."/>
            <person name="Pukkila P.J."/>
        </authorList>
    </citation>
    <scope>NUCLEOTIDE SEQUENCE [LARGE SCALE GENOMIC DNA]</scope>
    <source>
        <strain evidence="3">Okayama-7 / 130 / ATCC MYA-4618 / FGSC 9003</strain>
    </source>
</reference>
<dbReference type="InParanoid" id="A8NLE3"/>
<dbReference type="OMA" id="MARCAHL"/>
<dbReference type="AlphaFoldDB" id="A8NLE3"/>
<feature type="signal peptide" evidence="1">
    <location>
        <begin position="1"/>
        <end position="17"/>
    </location>
</feature>
<dbReference type="KEGG" id="cci:CC1G_05801"/>
<name>A8NLE3_COPC7</name>
<comment type="caution">
    <text evidence="2">The sequence shown here is derived from an EMBL/GenBank/DDBJ whole genome shotgun (WGS) entry which is preliminary data.</text>
</comment>
<dbReference type="EMBL" id="AACS02000012">
    <property type="protein sequence ID" value="EAU87112.1"/>
    <property type="molecule type" value="Genomic_DNA"/>
</dbReference>
<dbReference type="Proteomes" id="UP000001861">
    <property type="component" value="Unassembled WGS sequence"/>
</dbReference>
<organism evidence="2 3">
    <name type="scientific">Coprinopsis cinerea (strain Okayama-7 / 130 / ATCC MYA-4618 / FGSC 9003)</name>
    <name type="common">Inky cap fungus</name>
    <name type="synonym">Hormographiella aspergillata</name>
    <dbReference type="NCBI Taxonomy" id="240176"/>
    <lineage>
        <taxon>Eukaryota</taxon>
        <taxon>Fungi</taxon>
        <taxon>Dikarya</taxon>
        <taxon>Basidiomycota</taxon>
        <taxon>Agaricomycotina</taxon>
        <taxon>Agaricomycetes</taxon>
        <taxon>Agaricomycetidae</taxon>
        <taxon>Agaricales</taxon>
        <taxon>Agaricineae</taxon>
        <taxon>Psathyrellaceae</taxon>
        <taxon>Coprinopsis</taxon>
    </lineage>
</organism>
<dbReference type="VEuPathDB" id="FungiDB:CC1G_05801"/>
<evidence type="ECO:0000313" key="2">
    <source>
        <dbReference type="EMBL" id="EAU87112.1"/>
    </source>
</evidence>
<accession>A8NLE3</accession>
<gene>
    <name evidence="2" type="ORF">CC1G_05801</name>
</gene>
<protein>
    <submittedName>
        <fullName evidence="2">Uncharacterized protein</fullName>
    </submittedName>
</protein>
<evidence type="ECO:0000256" key="1">
    <source>
        <dbReference type="SAM" id="SignalP"/>
    </source>
</evidence>
<dbReference type="GeneID" id="6011181"/>
<feature type="chain" id="PRO_5002727272" evidence="1">
    <location>
        <begin position="18"/>
        <end position="543"/>
    </location>
</feature>
<dbReference type="OrthoDB" id="73875at2759"/>
<evidence type="ECO:0000313" key="3">
    <source>
        <dbReference type="Proteomes" id="UP000001861"/>
    </source>
</evidence>
<dbReference type="eggNOG" id="ENOG502SDII">
    <property type="taxonomic scope" value="Eukaryota"/>
</dbReference>
<keyword evidence="3" id="KW-1185">Reference proteome</keyword>
<keyword evidence="1" id="KW-0732">Signal</keyword>
<sequence>MVSSALVVLSLLGSAFAKANDWRKPCHDGVCYYDLPRTANGPSGTLKIWGKPDAIVDITSAAGWEVLNCDKNAFEQDIRIVCTDRSKCRHLYRKRPIGRIVRLPENCGPAAFAHISSERVSEDQSIPESIARRVKRDGADPEVKTIHVDTHFDALDTEEVGEVYFALTGVNVPVDEELPITPVASLERRSDMLEARGWLDNIVKAIKKLNTVDVEKSKSLDIVNIDKHWNLLNRQLSCPPIQAGISIDADAKAKAAATLGVAAEGTIIPPKVTDFAVIASLTGYVDAGLDIAAGVTGNVDIGKIKLFEVGIPGLSFPGILTIGPTFRVDATATAFLDVAADINVGLSYTLEQATLVFPISWKGMFTDWVAALNIGVDALGGAASAKVFLALDAAAGLNLQFQARGDAGVIIGRDVDSAPAPAIRGSELIGANYFNPRQVSGGASASYDGCFEIFAGLDVNAGADANFFGLFSPSTRVSLYTKDWELYQKCFGNATGIGFGVGRRSIMEYEHEKRALTCPLLPVGAGLEQLLNQKISANQFRAV</sequence>
<dbReference type="RefSeq" id="XP_001834664.1">
    <property type="nucleotide sequence ID" value="XM_001834612.1"/>
</dbReference>
<proteinExistence type="predicted"/>